<comment type="caution">
    <text evidence="1">The sequence shown here is derived from an EMBL/GenBank/DDBJ whole genome shotgun (WGS) entry which is preliminary data.</text>
</comment>
<dbReference type="RefSeq" id="WP_193536692.1">
    <property type="nucleotide sequence ID" value="NZ_JADCLJ010000020.1"/>
</dbReference>
<gene>
    <name evidence="1" type="ORF">IMZ08_11825</name>
</gene>
<sequence>MNLGVIQTLLKARQLNPTNALSLKVGQIFQGKAVKLFREDVAQIQVGSTQFVAKLHAPLILHQNYWFQVQPNDEQTELKVFYNKDIGVIKDPIRSELIGSQQLLNKLGVKATNASLPLIKFLHDENIPFTTEQFQQAVNQLLNQKEISKGLSIVKYLLLNQLPITSKTFHSLIAVQDDSPMVSYISKLLIDLEKIQDKTPNTNRLITMLQNILGEEMNKVIDSSGSKVVLPNDQTMQKVFKQMITSFGLQYENDLVKSMDSGNRQSLSIQYETLKPLLMTALSELNYLPGKETLEHLINRITGQQLLSRGDSDFGHLIFQIPFQLGGKLSDLTIQFSGKKNKDKEIDPNYCQLFFQLELGTLRETMIDVKIQNRILSITIYNNHRLLDKLVQGMKFSLAEGLEKVGYKLSSIKVSEISEKLTGTEGISPTSKILRRNDGYTGVDIKI</sequence>
<dbReference type="Proteomes" id="UP001516662">
    <property type="component" value="Unassembled WGS sequence"/>
</dbReference>
<dbReference type="EMBL" id="JADCLJ010000020">
    <property type="protein sequence ID" value="MBE4908745.1"/>
    <property type="molecule type" value="Genomic_DNA"/>
</dbReference>
<evidence type="ECO:0008006" key="3">
    <source>
        <dbReference type="Google" id="ProtNLM"/>
    </source>
</evidence>
<accession>A0ABR9QJS0</accession>
<evidence type="ECO:0000313" key="1">
    <source>
        <dbReference type="EMBL" id="MBE4908745.1"/>
    </source>
</evidence>
<organism evidence="1 2">
    <name type="scientific">Litchfieldia luteola</name>
    <dbReference type="NCBI Taxonomy" id="682179"/>
    <lineage>
        <taxon>Bacteria</taxon>
        <taxon>Bacillati</taxon>
        <taxon>Bacillota</taxon>
        <taxon>Bacilli</taxon>
        <taxon>Bacillales</taxon>
        <taxon>Bacillaceae</taxon>
        <taxon>Litchfieldia</taxon>
    </lineage>
</organism>
<evidence type="ECO:0000313" key="2">
    <source>
        <dbReference type="Proteomes" id="UP001516662"/>
    </source>
</evidence>
<reference evidence="1 2" key="1">
    <citation type="submission" date="2020-10" db="EMBL/GenBank/DDBJ databases">
        <title>Bacillus sp. HD4P25, an endophyte from a halophyte.</title>
        <authorList>
            <person name="Sun J.-Q."/>
        </authorList>
    </citation>
    <scope>NUCLEOTIDE SEQUENCE [LARGE SCALE GENOMIC DNA]</scope>
    <source>
        <strain evidence="1 2">YIM 93174</strain>
    </source>
</reference>
<protein>
    <recommendedName>
        <fullName evidence="3">Flagellar hook-length control protein-like C-terminal domain-containing protein</fullName>
    </recommendedName>
</protein>
<name>A0ABR9QJS0_9BACI</name>
<proteinExistence type="predicted"/>
<keyword evidence="2" id="KW-1185">Reference proteome</keyword>